<comment type="caution">
    <text evidence="7">The sequence shown here is derived from an EMBL/GenBank/DDBJ whole genome shotgun (WGS) entry which is preliminary data.</text>
</comment>
<evidence type="ECO:0000256" key="3">
    <source>
        <dbReference type="ARBA" id="ARBA00022989"/>
    </source>
</evidence>
<feature type="signal peptide" evidence="5">
    <location>
        <begin position="1"/>
        <end position="25"/>
    </location>
</feature>
<dbReference type="GO" id="GO:0017046">
    <property type="term" value="F:peptide hormone binding"/>
    <property type="evidence" value="ECO:0007669"/>
    <property type="project" value="TreeGrafter"/>
</dbReference>
<comment type="subcellular location">
    <subcellularLocation>
        <location evidence="1">Membrane</location>
    </subcellularLocation>
</comment>
<dbReference type="PANTHER" id="PTHR44755:SF8">
    <property type="entry name" value="RECEPTOR LIGAND BINDING REGION DOMAIN-CONTAINING PROTEIN"/>
    <property type="match status" value="1"/>
</dbReference>
<evidence type="ECO:0000313" key="8">
    <source>
        <dbReference type="Proteomes" id="UP000186922"/>
    </source>
</evidence>
<keyword evidence="2" id="KW-0812">Transmembrane</keyword>
<keyword evidence="5" id="KW-0732">Signal</keyword>
<dbReference type="OrthoDB" id="5971659at2759"/>
<evidence type="ECO:0000259" key="6">
    <source>
        <dbReference type="Pfam" id="PF01094"/>
    </source>
</evidence>
<dbReference type="GO" id="GO:0038023">
    <property type="term" value="F:signaling receptor activity"/>
    <property type="evidence" value="ECO:0007669"/>
    <property type="project" value="TreeGrafter"/>
</dbReference>
<name>A0A1D1W520_RAMVA</name>
<gene>
    <name evidence="7" type="primary">RvY_16487</name>
    <name evidence="7" type="synonym">RvY_16487.1</name>
    <name evidence="7" type="ORF">RvY_16487-1</name>
</gene>
<reference evidence="7 8" key="1">
    <citation type="journal article" date="2016" name="Nat. Commun.">
        <title>Extremotolerant tardigrade genome and improved radiotolerance of human cultured cells by tardigrade-unique protein.</title>
        <authorList>
            <person name="Hashimoto T."/>
            <person name="Horikawa D.D."/>
            <person name="Saito Y."/>
            <person name="Kuwahara H."/>
            <person name="Kozuka-Hata H."/>
            <person name="Shin-I T."/>
            <person name="Minakuchi Y."/>
            <person name="Ohishi K."/>
            <person name="Motoyama A."/>
            <person name="Aizu T."/>
            <person name="Enomoto A."/>
            <person name="Kondo K."/>
            <person name="Tanaka S."/>
            <person name="Hara Y."/>
            <person name="Koshikawa S."/>
            <person name="Sagara H."/>
            <person name="Miura T."/>
            <person name="Yokobori S."/>
            <person name="Miyagawa K."/>
            <person name="Suzuki Y."/>
            <person name="Kubo T."/>
            <person name="Oyama M."/>
            <person name="Kohara Y."/>
            <person name="Fujiyama A."/>
            <person name="Arakawa K."/>
            <person name="Katayama T."/>
            <person name="Toyoda A."/>
            <person name="Kunieda T."/>
        </authorList>
    </citation>
    <scope>NUCLEOTIDE SEQUENCE [LARGE SCALE GENOMIC DNA]</scope>
    <source>
        <strain evidence="7 8">YOKOZUNA-1</strain>
    </source>
</reference>
<evidence type="ECO:0000256" key="4">
    <source>
        <dbReference type="ARBA" id="ARBA00023136"/>
    </source>
</evidence>
<dbReference type="STRING" id="947166.A0A1D1W520"/>
<evidence type="ECO:0000256" key="1">
    <source>
        <dbReference type="ARBA" id="ARBA00004370"/>
    </source>
</evidence>
<dbReference type="InterPro" id="IPR028082">
    <property type="entry name" value="Peripla_BP_I"/>
</dbReference>
<dbReference type="Pfam" id="PF01094">
    <property type="entry name" value="ANF_receptor"/>
    <property type="match status" value="1"/>
</dbReference>
<dbReference type="InterPro" id="IPR052612">
    <property type="entry name" value="ANP_Clearance_Receptor"/>
</dbReference>
<dbReference type="EMBL" id="BDGG01000013">
    <property type="protein sequence ID" value="GAV06514.1"/>
    <property type="molecule type" value="Genomic_DNA"/>
</dbReference>
<dbReference type="AlphaFoldDB" id="A0A1D1W520"/>
<dbReference type="Proteomes" id="UP000186922">
    <property type="component" value="Unassembled WGS sequence"/>
</dbReference>
<accession>A0A1D1W520</accession>
<keyword evidence="3" id="KW-1133">Transmembrane helix</keyword>
<feature type="domain" description="Receptor ligand binding region" evidence="6">
    <location>
        <begin position="67"/>
        <end position="345"/>
    </location>
</feature>
<evidence type="ECO:0000256" key="5">
    <source>
        <dbReference type="SAM" id="SignalP"/>
    </source>
</evidence>
<dbReference type="SUPFAM" id="SSF53822">
    <property type="entry name" value="Periplasmic binding protein-like I"/>
    <property type="match status" value="1"/>
</dbReference>
<keyword evidence="8" id="KW-1185">Reference proteome</keyword>
<organism evidence="7 8">
    <name type="scientific">Ramazzottius varieornatus</name>
    <name type="common">Water bear</name>
    <name type="synonym">Tardigrade</name>
    <dbReference type="NCBI Taxonomy" id="947166"/>
    <lineage>
        <taxon>Eukaryota</taxon>
        <taxon>Metazoa</taxon>
        <taxon>Ecdysozoa</taxon>
        <taxon>Tardigrada</taxon>
        <taxon>Eutardigrada</taxon>
        <taxon>Parachela</taxon>
        <taxon>Hypsibioidea</taxon>
        <taxon>Ramazzottiidae</taxon>
        <taxon>Ramazzottius</taxon>
    </lineage>
</organism>
<keyword evidence="4" id="KW-0472">Membrane</keyword>
<sequence>MNVGLLLHVTILHILWIRFCIGIAAETFPSSSVQSDFPKDPISVEIISVGNIHAASTLASLPYVAPGMSIALEKVQKSFGNSVSFKHTLLYDNQYKTCAVFTDNVDYLVSNYFYSKRTVQYNMTVFIGAGCTERLSMGKLIRGWNSLMMIGGAGETVFRNKKLYPNVVLGGNNAIKSHISSFTRFFARYSWSSIYVLLDSSATPWHLLVVGNLVSGLNSKNIQMKSAKTDIRNPNASGDLAVTLRDIRSSSRVIVFLGFPTEFRAFMLQVRTENMTNGDYVYVVNEPFHHRTYYGNLTWMYGTQRDQEAEQAFKSVFLITSAPETNTHLQTLENELKMRSLRDFNFTYAPDEKVANNTRITTPQFE</sequence>
<evidence type="ECO:0000313" key="7">
    <source>
        <dbReference type="EMBL" id="GAV06514.1"/>
    </source>
</evidence>
<proteinExistence type="predicted"/>
<dbReference type="Gene3D" id="3.40.50.2300">
    <property type="match status" value="1"/>
</dbReference>
<dbReference type="GO" id="GO:0007165">
    <property type="term" value="P:signal transduction"/>
    <property type="evidence" value="ECO:0007669"/>
    <property type="project" value="TreeGrafter"/>
</dbReference>
<dbReference type="InterPro" id="IPR001828">
    <property type="entry name" value="ANF_lig-bd_rcpt"/>
</dbReference>
<evidence type="ECO:0000256" key="2">
    <source>
        <dbReference type="ARBA" id="ARBA00022692"/>
    </source>
</evidence>
<dbReference type="GO" id="GO:0016020">
    <property type="term" value="C:membrane"/>
    <property type="evidence" value="ECO:0007669"/>
    <property type="project" value="UniProtKB-SubCell"/>
</dbReference>
<protein>
    <recommendedName>
        <fullName evidence="6">Receptor ligand binding region domain-containing protein</fullName>
    </recommendedName>
</protein>
<feature type="chain" id="PRO_5008899218" description="Receptor ligand binding region domain-containing protein" evidence="5">
    <location>
        <begin position="26"/>
        <end position="366"/>
    </location>
</feature>
<dbReference type="PANTHER" id="PTHR44755">
    <property type="entry name" value="NATRIURETIC PEPTIDE RECEPTOR 3-RELATED"/>
    <property type="match status" value="1"/>
</dbReference>